<dbReference type="GO" id="GO:0006310">
    <property type="term" value="P:DNA recombination"/>
    <property type="evidence" value="ECO:0007669"/>
    <property type="project" value="UniProtKB-KW"/>
</dbReference>
<dbReference type="InterPro" id="IPR050090">
    <property type="entry name" value="Tyrosine_recombinase_XerCD"/>
</dbReference>
<organism evidence="8 9">
    <name type="scientific">Lactobacillus crispatus</name>
    <dbReference type="NCBI Taxonomy" id="47770"/>
    <lineage>
        <taxon>Bacteria</taxon>
        <taxon>Bacillati</taxon>
        <taxon>Bacillota</taxon>
        <taxon>Bacilli</taxon>
        <taxon>Lactobacillales</taxon>
        <taxon>Lactobacillaceae</taxon>
        <taxon>Lactobacillus</taxon>
    </lineage>
</organism>
<dbReference type="PANTHER" id="PTHR30349">
    <property type="entry name" value="PHAGE INTEGRASE-RELATED"/>
    <property type="match status" value="1"/>
</dbReference>
<dbReference type="Pfam" id="PF00589">
    <property type="entry name" value="Phage_integrase"/>
    <property type="match status" value="1"/>
</dbReference>
<dbReference type="GO" id="GO:0015074">
    <property type="term" value="P:DNA integration"/>
    <property type="evidence" value="ECO:0007669"/>
    <property type="project" value="UniProtKB-KW"/>
</dbReference>
<proteinExistence type="inferred from homology"/>
<dbReference type="EMBL" id="WWFF01000006">
    <property type="protein sequence ID" value="MYN53787.1"/>
    <property type="molecule type" value="Genomic_DNA"/>
</dbReference>
<evidence type="ECO:0000256" key="1">
    <source>
        <dbReference type="ARBA" id="ARBA00008857"/>
    </source>
</evidence>
<dbReference type="RefSeq" id="WP_160811101.1">
    <property type="nucleotide sequence ID" value="NZ_WWFF01000006.1"/>
</dbReference>
<dbReference type="Gene3D" id="1.10.443.10">
    <property type="entry name" value="Intergrase catalytic core"/>
    <property type="match status" value="1"/>
</dbReference>
<reference evidence="8 9" key="1">
    <citation type="submission" date="2020-01" db="EMBL/GenBank/DDBJ databases">
        <title>Vaginal microbiome of pregnant Indian women: Insights into the genome of dominants Lactobacillus species.</title>
        <authorList>
            <person name="Das B."/>
            <person name="Mehta O."/>
            <person name="Ghosh T.S."/>
            <person name="Kothidar A."/>
            <person name="Gowtham M.R."/>
            <person name="Mitra R."/>
            <person name="Kshetrapal P."/>
            <person name="Wadhwa N."/>
            <person name="Thiruvengadam R."/>
            <person name="Nair G.B."/>
            <person name="Bhatnagar S."/>
            <person name="Pore S."/>
        </authorList>
    </citation>
    <scope>NUCLEOTIDE SEQUENCE [LARGE SCALE GENOMIC DNA]</scope>
    <source>
        <strain evidence="8 9">Indica2</strain>
    </source>
</reference>
<dbReference type="Gene3D" id="1.10.150.130">
    <property type="match status" value="1"/>
</dbReference>
<accession>A0A7X4HMW9</accession>
<evidence type="ECO:0000256" key="5">
    <source>
        <dbReference type="PROSITE-ProRule" id="PRU01248"/>
    </source>
</evidence>
<dbReference type="SUPFAM" id="SSF56349">
    <property type="entry name" value="DNA breaking-rejoining enzymes"/>
    <property type="match status" value="1"/>
</dbReference>
<evidence type="ECO:0000259" key="7">
    <source>
        <dbReference type="PROSITE" id="PS51900"/>
    </source>
</evidence>
<dbReference type="PANTHER" id="PTHR30349:SF41">
    <property type="entry name" value="INTEGRASE_RECOMBINASE PROTEIN MJ0367-RELATED"/>
    <property type="match status" value="1"/>
</dbReference>
<name>A0A7X4HMW9_9LACO</name>
<gene>
    <name evidence="8" type="ORF">GTK63_05540</name>
</gene>
<dbReference type="InterPro" id="IPR013762">
    <property type="entry name" value="Integrase-like_cat_sf"/>
</dbReference>
<evidence type="ECO:0000259" key="6">
    <source>
        <dbReference type="PROSITE" id="PS51898"/>
    </source>
</evidence>
<dbReference type="Proteomes" id="UP000460132">
    <property type="component" value="Unassembled WGS sequence"/>
</dbReference>
<evidence type="ECO:0000313" key="9">
    <source>
        <dbReference type="Proteomes" id="UP000460132"/>
    </source>
</evidence>
<keyword evidence="4" id="KW-0233">DNA recombination</keyword>
<dbReference type="InterPro" id="IPR010998">
    <property type="entry name" value="Integrase_recombinase_N"/>
</dbReference>
<dbReference type="AlphaFoldDB" id="A0A7X4HMW9"/>
<dbReference type="InterPro" id="IPR044068">
    <property type="entry name" value="CB"/>
</dbReference>
<keyword evidence="2" id="KW-0229">DNA integration</keyword>
<dbReference type="PROSITE" id="PS51900">
    <property type="entry name" value="CB"/>
    <property type="match status" value="1"/>
</dbReference>
<feature type="domain" description="Core-binding (CB)" evidence="7">
    <location>
        <begin position="64"/>
        <end position="149"/>
    </location>
</feature>
<keyword evidence="3 5" id="KW-0238">DNA-binding</keyword>
<feature type="domain" description="Tyr recombinase" evidence="6">
    <location>
        <begin position="179"/>
        <end position="396"/>
    </location>
</feature>
<comment type="caution">
    <text evidence="8">The sequence shown here is derived from an EMBL/GenBank/DDBJ whole genome shotgun (WGS) entry which is preliminary data.</text>
</comment>
<evidence type="ECO:0000256" key="4">
    <source>
        <dbReference type="ARBA" id="ARBA00023172"/>
    </source>
</evidence>
<dbReference type="InterPro" id="IPR011010">
    <property type="entry name" value="DNA_brk_join_enz"/>
</dbReference>
<dbReference type="Pfam" id="PF02899">
    <property type="entry name" value="Phage_int_SAM_1"/>
    <property type="match status" value="1"/>
</dbReference>
<sequence>MIKKVMKGKQAGKWRVRIQPVDKVTGKRISFPLQYANSKKEAVKLERQLWAEYESGLNLSDGNAVFAEEFQKYVNRRAKTISPVTLKAWQESANDFKGYFEKTKINQITTALVSRYAHDYIDKHNATVSKSSTIAKRLIHMRNFFKTLEGKTVKENPVPEGALKLFFKQSDFSVPQEWYIISSNELEEIRSLIIEDLNHSSVMNWGSKLAILLESYTGMRVGELQALKFSNIVFEDAAWTFRISNSWSDYTKSFTGSLKARPKGYSRTLLPVPEKVIILLKRYKDKQSSFLKNHELDNPLDLVFMNLHDYKSASNEEPLKQKSINDMFKTICSKLGIEAGDKQLSMYSFRHTICTNLANTPGMSYPWAAEKMGHSLQMFMNTYVGVDPDMNQQMNKLWIC</sequence>
<dbReference type="InterPro" id="IPR002104">
    <property type="entry name" value="Integrase_catalytic"/>
</dbReference>
<evidence type="ECO:0000313" key="8">
    <source>
        <dbReference type="EMBL" id="MYN53787.1"/>
    </source>
</evidence>
<evidence type="ECO:0000256" key="2">
    <source>
        <dbReference type="ARBA" id="ARBA00022908"/>
    </source>
</evidence>
<dbReference type="PROSITE" id="PS51898">
    <property type="entry name" value="TYR_RECOMBINASE"/>
    <property type="match status" value="1"/>
</dbReference>
<evidence type="ECO:0000256" key="3">
    <source>
        <dbReference type="ARBA" id="ARBA00023125"/>
    </source>
</evidence>
<comment type="similarity">
    <text evidence="1">Belongs to the 'phage' integrase family.</text>
</comment>
<dbReference type="GO" id="GO:0003677">
    <property type="term" value="F:DNA binding"/>
    <property type="evidence" value="ECO:0007669"/>
    <property type="project" value="UniProtKB-UniRule"/>
</dbReference>
<dbReference type="InterPro" id="IPR004107">
    <property type="entry name" value="Integrase_SAM-like_N"/>
</dbReference>
<protein>
    <submittedName>
        <fullName evidence="8">Tyrosine-type recombinase/integrase</fullName>
    </submittedName>
</protein>